<feature type="domain" description="Ras-associating" evidence="2">
    <location>
        <begin position="171"/>
        <end position="262"/>
    </location>
</feature>
<dbReference type="GO" id="GO:0007165">
    <property type="term" value="P:signal transduction"/>
    <property type="evidence" value="ECO:0007669"/>
    <property type="project" value="InterPro"/>
</dbReference>
<dbReference type="PANTHER" id="PTHR22738:SF14">
    <property type="entry name" value="RAS ASSOCIATION DOMAIN-CONTAINING PROTEIN 2"/>
    <property type="match status" value="1"/>
</dbReference>
<proteinExistence type="predicted"/>
<evidence type="ECO:0000256" key="1">
    <source>
        <dbReference type="SAM" id="MobiDB-lite"/>
    </source>
</evidence>
<dbReference type="PANTHER" id="PTHR22738">
    <property type="entry name" value="RASSF"/>
    <property type="match status" value="1"/>
</dbReference>
<dbReference type="CDD" id="cd21893">
    <property type="entry name" value="SARAH_RASSF2"/>
    <property type="match status" value="1"/>
</dbReference>
<dbReference type="InterPro" id="IPR000159">
    <property type="entry name" value="RA_dom"/>
</dbReference>
<dbReference type="PROSITE" id="PS50951">
    <property type="entry name" value="SARAH"/>
    <property type="match status" value="1"/>
</dbReference>
<dbReference type="InParanoid" id="L5JX26"/>
<dbReference type="eggNOG" id="KOG4239">
    <property type="taxonomic scope" value="Eukaryota"/>
</dbReference>
<accession>L5JX26</accession>
<dbReference type="GO" id="GO:0046330">
    <property type="term" value="P:positive regulation of JNK cascade"/>
    <property type="evidence" value="ECO:0007669"/>
    <property type="project" value="TreeGrafter"/>
</dbReference>
<reference evidence="5" key="1">
    <citation type="journal article" date="2013" name="Science">
        <title>Comparative analysis of bat genomes provides insight into the evolution of flight and immunity.</title>
        <authorList>
            <person name="Zhang G."/>
            <person name="Cowled C."/>
            <person name="Shi Z."/>
            <person name="Huang Z."/>
            <person name="Bishop-Lilly K.A."/>
            <person name="Fang X."/>
            <person name="Wynne J.W."/>
            <person name="Xiong Z."/>
            <person name="Baker M.L."/>
            <person name="Zhao W."/>
            <person name="Tachedjian M."/>
            <person name="Zhu Y."/>
            <person name="Zhou P."/>
            <person name="Jiang X."/>
            <person name="Ng J."/>
            <person name="Yang L."/>
            <person name="Wu L."/>
            <person name="Xiao J."/>
            <person name="Feng Y."/>
            <person name="Chen Y."/>
            <person name="Sun X."/>
            <person name="Zhang Y."/>
            <person name="Marsh G.A."/>
            <person name="Crameri G."/>
            <person name="Broder C.C."/>
            <person name="Frey K.G."/>
            <person name="Wang L.F."/>
            <person name="Wang J."/>
        </authorList>
    </citation>
    <scope>NUCLEOTIDE SEQUENCE [LARGE SCALE GENOMIC DNA]</scope>
</reference>
<dbReference type="GO" id="GO:0005634">
    <property type="term" value="C:nucleus"/>
    <property type="evidence" value="ECO:0007669"/>
    <property type="project" value="TreeGrafter"/>
</dbReference>
<dbReference type="STRING" id="9402.L5JX26"/>
<protein>
    <submittedName>
        <fullName evidence="4">Ras association domain-containing protein 2</fullName>
    </submittedName>
</protein>
<dbReference type="FunCoup" id="L5JX26">
    <property type="interactions" value="1619"/>
</dbReference>
<dbReference type="PROSITE" id="PS50200">
    <property type="entry name" value="RA"/>
    <property type="match status" value="1"/>
</dbReference>
<dbReference type="Gene3D" id="3.10.20.90">
    <property type="entry name" value="Phosphatidylinositol 3-kinase Catalytic Subunit, Chain A, domain 1"/>
    <property type="match status" value="1"/>
</dbReference>
<feature type="domain" description="SARAH" evidence="3">
    <location>
        <begin position="270"/>
        <end position="317"/>
    </location>
</feature>
<gene>
    <name evidence="4" type="ORF">PAL_GLEAN10024102</name>
</gene>
<dbReference type="InterPro" id="IPR033614">
    <property type="entry name" value="RASSF1-6"/>
</dbReference>
<dbReference type="Pfam" id="PF16517">
    <property type="entry name" value="Nore1-SARAH"/>
    <property type="match status" value="1"/>
</dbReference>
<dbReference type="GO" id="GO:0005737">
    <property type="term" value="C:cytoplasm"/>
    <property type="evidence" value="ECO:0007669"/>
    <property type="project" value="TreeGrafter"/>
</dbReference>
<evidence type="ECO:0000259" key="3">
    <source>
        <dbReference type="PROSITE" id="PS50951"/>
    </source>
</evidence>
<dbReference type="Pfam" id="PF00788">
    <property type="entry name" value="RA"/>
    <property type="match status" value="1"/>
</dbReference>
<dbReference type="AlphaFoldDB" id="L5JX26"/>
<dbReference type="Proteomes" id="UP000010552">
    <property type="component" value="Unassembled WGS sequence"/>
</dbReference>
<dbReference type="SMART" id="SM00314">
    <property type="entry name" value="RA"/>
    <property type="match status" value="1"/>
</dbReference>
<keyword evidence="5" id="KW-1185">Reference proteome</keyword>
<evidence type="ECO:0000313" key="5">
    <source>
        <dbReference type="Proteomes" id="UP000010552"/>
    </source>
</evidence>
<dbReference type="GO" id="GO:1901222">
    <property type="term" value="P:regulation of non-canonical NF-kappaB signal transduction"/>
    <property type="evidence" value="ECO:0007669"/>
    <property type="project" value="TreeGrafter"/>
</dbReference>
<dbReference type="EMBL" id="KB031072">
    <property type="protein sequence ID" value="ELK03989.1"/>
    <property type="molecule type" value="Genomic_DNA"/>
</dbReference>
<evidence type="ECO:0000259" key="2">
    <source>
        <dbReference type="PROSITE" id="PS50200"/>
    </source>
</evidence>
<organism evidence="4 5">
    <name type="scientific">Pteropus alecto</name>
    <name type="common">Black flying fox</name>
    <dbReference type="NCBI Taxonomy" id="9402"/>
    <lineage>
        <taxon>Eukaryota</taxon>
        <taxon>Metazoa</taxon>
        <taxon>Chordata</taxon>
        <taxon>Craniata</taxon>
        <taxon>Vertebrata</taxon>
        <taxon>Euteleostomi</taxon>
        <taxon>Mammalia</taxon>
        <taxon>Eutheria</taxon>
        <taxon>Laurasiatheria</taxon>
        <taxon>Chiroptera</taxon>
        <taxon>Yinpterochiroptera</taxon>
        <taxon>Pteropodoidea</taxon>
        <taxon>Pteropodidae</taxon>
        <taxon>Pteropodinae</taxon>
        <taxon>Pteropus</taxon>
    </lineage>
</organism>
<name>L5JX26_PTEAL</name>
<feature type="region of interest" description="Disordered" evidence="1">
    <location>
        <begin position="109"/>
        <end position="132"/>
    </location>
</feature>
<dbReference type="InterPro" id="IPR011524">
    <property type="entry name" value="SARAH_dom"/>
</dbReference>
<evidence type="ECO:0000313" key="4">
    <source>
        <dbReference type="EMBL" id="ELK03989.1"/>
    </source>
</evidence>
<sequence length="324" mass="37904">MFTHPDVLADVLRCWNELLLHLKTYNLYYEGQNLQLRHREEEDEFIVEGLLNISWGLRRPIRLQMQDDNERIRPPPSSSSWHSGCNLGAQGTILKPLTMPNIQITEVDAPAESEQTSSPTDSRGLKPLQEDTPQLMRTRSDVGVRRRGNVRTPSDQRRIRRHRFSINGHFYNHKTSVFTPAYGSITNVRINSTMTTPQVLKLLLNKFKASSLFWLASDKWHVCLRGPREKQKLKNTDYPLIARILQGPCEQVSKVFLMEKDQVEEVTYDVAQYIKFEMPVLKSFIQKLQEEEDREVKKLMRKYTVLRLMIRQRLEEIAETPETI</sequence>